<dbReference type="EMBL" id="JAQMWT010000350">
    <property type="protein sequence ID" value="KAJ8603494.1"/>
    <property type="molecule type" value="Genomic_DNA"/>
</dbReference>
<sequence length="437" mass="46835">MVMLWGRSAGSEVEVVIVGGGIAGLSTAYALHERGVSCVVIERGLVCGQGATAAAQHGHVYAPDGEADALRSESLEIYKRLEDEHGVGLEVKGAATICEDGRETELFAVYNSIASHPLPGTRFVASQEGIYSSASGVAVDSGAASAEPCRVLEAMRRRAVVWERSEVFRLERKAHRWEVGVDRNGSRVVVKPRAIVLALGIWRNEFSRQHLPGLATRDVFAVAGQTATYRVDRNVSGMSVFYYGRGSLAKKLAASSYFLTHDIDGKVRATYAYAKARGNLLAVGTRRQPLASPEACDALQFDDDLHAAATRSVFRALGVSDNNDNNRAVIHRDVACFPVISPSGTVRAARLETRLYELNGLAGGGIARAPAAAARLADLITTDLRGACGLDDEEARPLPAKNRTKRDGDESSLARLVSRASALRAELGVKEDPRGVR</sequence>
<dbReference type="InterPro" id="IPR036188">
    <property type="entry name" value="FAD/NAD-bd_sf"/>
</dbReference>
<feature type="domain" description="FAD dependent oxidoreductase" evidence="2">
    <location>
        <begin position="15"/>
        <end position="379"/>
    </location>
</feature>
<dbReference type="Pfam" id="PF01266">
    <property type="entry name" value="DAO"/>
    <property type="match status" value="1"/>
</dbReference>
<evidence type="ECO:0000259" key="2">
    <source>
        <dbReference type="Pfam" id="PF01266"/>
    </source>
</evidence>
<name>A0AAD7XM50_9STRA</name>
<reference evidence="3" key="1">
    <citation type="submission" date="2023-01" db="EMBL/GenBank/DDBJ databases">
        <title>Metagenome sequencing of chrysophaentin producing Chrysophaeum taylorii.</title>
        <authorList>
            <person name="Davison J."/>
            <person name="Bewley C."/>
        </authorList>
    </citation>
    <scope>NUCLEOTIDE SEQUENCE</scope>
    <source>
        <strain evidence="3">NIES-1699</strain>
    </source>
</reference>
<dbReference type="Proteomes" id="UP001230188">
    <property type="component" value="Unassembled WGS sequence"/>
</dbReference>
<dbReference type="Gene3D" id="3.50.50.60">
    <property type="entry name" value="FAD/NAD(P)-binding domain"/>
    <property type="match status" value="1"/>
</dbReference>
<dbReference type="Gene3D" id="3.30.9.10">
    <property type="entry name" value="D-Amino Acid Oxidase, subunit A, domain 2"/>
    <property type="match status" value="1"/>
</dbReference>
<evidence type="ECO:0000256" key="1">
    <source>
        <dbReference type="SAM" id="MobiDB-lite"/>
    </source>
</evidence>
<dbReference type="SUPFAM" id="SSF51905">
    <property type="entry name" value="FAD/NAD(P)-binding domain"/>
    <property type="match status" value="1"/>
</dbReference>
<gene>
    <name evidence="3" type="ORF">CTAYLR_005099</name>
</gene>
<proteinExistence type="predicted"/>
<dbReference type="AlphaFoldDB" id="A0AAD7XM50"/>
<protein>
    <recommendedName>
        <fullName evidence="2">FAD dependent oxidoreductase domain-containing protein</fullName>
    </recommendedName>
</protein>
<comment type="caution">
    <text evidence="3">The sequence shown here is derived from an EMBL/GenBank/DDBJ whole genome shotgun (WGS) entry which is preliminary data.</text>
</comment>
<evidence type="ECO:0000313" key="3">
    <source>
        <dbReference type="EMBL" id="KAJ8603494.1"/>
    </source>
</evidence>
<dbReference type="PANTHER" id="PTHR13847">
    <property type="entry name" value="SARCOSINE DEHYDROGENASE-RELATED"/>
    <property type="match status" value="1"/>
</dbReference>
<evidence type="ECO:0000313" key="4">
    <source>
        <dbReference type="Proteomes" id="UP001230188"/>
    </source>
</evidence>
<accession>A0AAD7XM50</accession>
<organism evidence="3 4">
    <name type="scientific">Chrysophaeum taylorii</name>
    <dbReference type="NCBI Taxonomy" id="2483200"/>
    <lineage>
        <taxon>Eukaryota</taxon>
        <taxon>Sar</taxon>
        <taxon>Stramenopiles</taxon>
        <taxon>Ochrophyta</taxon>
        <taxon>Pelagophyceae</taxon>
        <taxon>Pelagomonadales</taxon>
        <taxon>Pelagomonadaceae</taxon>
        <taxon>Chrysophaeum</taxon>
    </lineage>
</organism>
<keyword evidence="4" id="KW-1185">Reference proteome</keyword>
<dbReference type="InterPro" id="IPR006076">
    <property type="entry name" value="FAD-dep_OxRdtase"/>
</dbReference>
<feature type="region of interest" description="Disordered" evidence="1">
    <location>
        <begin position="392"/>
        <end position="413"/>
    </location>
</feature>
<dbReference type="GO" id="GO:0005737">
    <property type="term" value="C:cytoplasm"/>
    <property type="evidence" value="ECO:0007669"/>
    <property type="project" value="TreeGrafter"/>
</dbReference>